<evidence type="ECO:0000313" key="2">
    <source>
        <dbReference type="EMBL" id="EQD73701.1"/>
    </source>
</evidence>
<dbReference type="AlphaFoldDB" id="T1BL64"/>
<dbReference type="Pfam" id="PF07993">
    <property type="entry name" value="NAD_binding_4"/>
    <property type="match status" value="1"/>
</dbReference>
<dbReference type="InterPro" id="IPR013120">
    <property type="entry name" value="FAR_NAD-bd"/>
</dbReference>
<accession>T1BL64</accession>
<proteinExistence type="predicted"/>
<feature type="domain" description="Thioester reductase (TE)" evidence="1">
    <location>
        <begin position="15"/>
        <end position="129"/>
    </location>
</feature>
<gene>
    <name evidence="2" type="ORF">B1A_04820</name>
</gene>
<protein>
    <submittedName>
        <fullName evidence="2">Male sterility, NAD-binding domain protein</fullName>
    </submittedName>
</protein>
<dbReference type="EMBL" id="AUZX01003512">
    <property type="protein sequence ID" value="EQD73701.1"/>
    <property type="molecule type" value="Genomic_DNA"/>
</dbReference>
<dbReference type="GO" id="GO:0035336">
    <property type="term" value="P:long-chain fatty-acyl-CoA metabolic process"/>
    <property type="evidence" value="ECO:0007669"/>
    <property type="project" value="TreeGrafter"/>
</dbReference>
<dbReference type="PANTHER" id="PTHR11011">
    <property type="entry name" value="MALE STERILITY PROTEIN 2-RELATED"/>
    <property type="match status" value="1"/>
</dbReference>
<feature type="non-terminal residue" evidence="2">
    <location>
        <position position="169"/>
    </location>
</feature>
<evidence type="ECO:0000259" key="1">
    <source>
        <dbReference type="Pfam" id="PF07993"/>
    </source>
</evidence>
<dbReference type="InterPro" id="IPR026055">
    <property type="entry name" value="FAR"/>
</dbReference>
<organism evidence="2">
    <name type="scientific">mine drainage metagenome</name>
    <dbReference type="NCBI Taxonomy" id="410659"/>
    <lineage>
        <taxon>unclassified sequences</taxon>
        <taxon>metagenomes</taxon>
        <taxon>ecological metagenomes</taxon>
    </lineage>
</organism>
<reference evidence="2" key="1">
    <citation type="submission" date="2013-08" db="EMBL/GenBank/DDBJ databases">
        <authorList>
            <person name="Mendez C."/>
            <person name="Richter M."/>
            <person name="Ferrer M."/>
            <person name="Sanchez J."/>
        </authorList>
    </citation>
    <scope>NUCLEOTIDE SEQUENCE</scope>
</reference>
<dbReference type="InterPro" id="IPR036291">
    <property type="entry name" value="NAD(P)-bd_dom_sf"/>
</dbReference>
<name>T1BL64_9ZZZZ</name>
<sequence length="169" mass="18182">FNLMRERFGDDFDRYINSHLSAVPGDVSKPLLGLDDSGLDALASADIVVHSAATVSFDSPLTQAVSVNLLGPTNVGDAIKAAAQRAGKAPTDTHFITVSTAYVAGYRRGLAPEKLLRNTPFSPMPDFKTEVNVASQLRDEVERDSRVPERLEDFKKSARKELGAVGGPL</sequence>
<dbReference type="SUPFAM" id="SSF51735">
    <property type="entry name" value="NAD(P)-binding Rossmann-fold domains"/>
    <property type="match status" value="1"/>
</dbReference>
<dbReference type="GO" id="GO:0080019">
    <property type="term" value="F:alcohol-forming very long-chain fatty acyl-CoA reductase activity"/>
    <property type="evidence" value="ECO:0007669"/>
    <property type="project" value="InterPro"/>
</dbReference>
<feature type="non-terminal residue" evidence="2">
    <location>
        <position position="1"/>
    </location>
</feature>
<reference evidence="2" key="2">
    <citation type="journal article" date="2014" name="ISME J.">
        <title>Microbial stratification in low pH oxic and suboxic macroscopic growths along an acid mine drainage.</title>
        <authorList>
            <person name="Mendez-Garcia C."/>
            <person name="Mesa V."/>
            <person name="Sprenger R.R."/>
            <person name="Richter M."/>
            <person name="Diez M.S."/>
            <person name="Solano J."/>
            <person name="Bargiela R."/>
            <person name="Golyshina O.V."/>
            <person name="Manteca A."/>
            <person name="Ramos J.L."/>
            <person name="Gallego J.R."/>
            <person name="Llorente I."/>
            <person name="Martins Dos Santos V.A."/>
            <person name="Jensen O.N."/>
            <person name="Pelaez A.I."/>
            <person name="Sanchez J."/>
            <person name="Ferrer M."/>
        </authorList>
    </citation>
    <scope>NUCLEOTIDE SEQUENCE</scope>
</reference>
<dbReference type="PANTHER" id="PTHR11011:SF45">
    <property type="entry name" value="FATTY ACYL-COA REDUCTASE CG8306-RELATED"/>
    <property type="match status" value="1"/>
</dbReference>
<comment type="caution">
    <text evidence="2">The sequence shown here is derived from an EMBL/GenBank/DDBJ whole genome shotgun (WGS) entry which is preliminary data.</text>
</comment>
<dbReference type="Gene3D" id="3.40.50.720">
    <property type="entry name" value="NAD(P)-binding Rossmann-like Domain"/>
    <property type="match status" value="1"/>
</dbReference>